<dbReference type="InterPro" id="IPR037051">
    <property type="entry name" value="4-carb_acid_sugar_kinase_N_sf"/>
</dbReference>
<evidence type="ECO:0000256" key="2">
    <source>
        <dbReference type="ARBA" id="ARBA00022679"/>
    </source>
</evidence>
<accession>A0A975ERB5</accession>
<evidence type="ECO:0000313" key="15">
    <source>
        <dbReference type="EMBL" id="QTN36779.1"/>
    </source>
</evidence>
<proteinExistence type="inferred from homology"/>
<dbReference type="GO" id="GO:0005524">
    <property type="term" value="F:ATP binding"/>
    <property type="evidence" value="ECO:0007669"/>
    <property type="project" value="UniProtKB-KW"/>
</dbReference>
<keyword evidence="4 15" id="KW-0418">Kinase</keyword>
<evidence type="ECO:0000256" key="7">
    <source>
        <dbReference type="ARBA" id="ARBA00035898"/>
    </source>
</evidence>
<evidence type="ECO:0000256" key="1">
    <source>
        <dbReference type="ARBA" id="ARBA00005715"/>
    </source>
</evidence>
<dbReference type="InterPro" id="IPR031475">
    <property type="entry name" value="NBD_C"/>
</dbReference>
<keyword evidence="6" id="KW-0119">Carbohydrate metabolism</keyword>
<comment type="catalytic activity">
    <reaction evidence="7">
        <text>3-dehydro-L-erythronate + ATP = 3-dehydro-4-O-phospho-L-erythronate + ADP + H(+)</text>
        <dbReference type="Rhea" id="RHEA:52552"/>
        <dbReference type="ChEBI" id="CHEBI:15378"/>
        <dbReference type="ChEBI" id="CHEBI:30616"/>
        <dbReference type="ChEBI" id="CHEBI:136592"/>
        <dbReference type="ChEBI" id="CHEBI:136670"/>
        <dbReference type="ChEBI" id="CHEBI:456216"/>
        <dbReference type="EC" id="2.7.1.217"/>
    </reaction>
</comment>
<evidence type="ECO:0000256" key="3">
    <source>
        <dbReference type="ARBA" id="ARBA00022741"/>
    </source>
</evidence>
<dbReference type="InterPro" id="IPR050007">
    <property type="entry name" value="OtnK"/>
</dbReference>
<dbReference type="InterPro" id="IPR042213">
    <property type="entry name" value="NBD_C_sf"/>
</dbReference>
<evidence type="ECO:0000256" key="8">
    <source>
        <dbReference type="ARBA" id="ARBA00036346"/>
    </source>
</evidence>
<evidence type="ECO:0000256" key="5">
    <source>
        <dbReference type="ARBA" id="ARBA00022840"/>
    </source>
</evidence>
<evidence type="ECO:0000256" key="10">
    <source>
        <dbReference type="ARBA" id="ARBA00039095"/>
    </source>
</evidence>
<keyword evidence="3" id="KW-0547">Nucleotide-binding</keyword>
<evidence type="ECO:0000259" key="13">
    <source>
        <dbReference type="Pfam" id="PF07005"/>
    </source>
</evidence>
<comment type="catalytic activity">
    <reaction evidence="8">
        <text>3-dehydro-D-erythronate + ATP = 3-dehydro-4-O-phospho-D-erythronate + ADP + H(+)</text>
        <dbReference type="Rhea" id="RHEA:52556"/>
        <dbReference type="ChEBI" id="CHEBI:15378"/>
        <dbReference type="ChEBI" id="CHEBI:30616"/>
        <dbReference type="ChEBI" id="CHEBI:57958"/>
        <dbReference type="ChEBI" id="CHEBI:136593"/>
        <dbReference type="ChEBI" id="CHEBI:456216"/>
        <dbReference type="EC" id="2.7.1.217"/>
    </reaction>
</comment>
<sequence>MKLGVIADDFTGASDIALTLAEAGMSVTQFIGVPNEPAEASLQAGVIALKSRTAPVNEAVADSLAACEWLLEQGVEQVVLKVCSTFDSTPKGNIGPVLEALADRLDAKHILTCPAFPENGRSVYQGHLFVNDVLLNESGMKDHPLTPMKDADLRRVLAAQTSWDVRHIPAQVVKRGSIAIREALPSSKAMTIVDAIHDEDLFTIGDAANGQVLLCGGSGIALGLPHNFGVEPATPRWASLIGKGVVISGSCSAATREQVANFKASNPSFEVLAEDVINGVLSAETIRDWAVEQTKVPIVYSSADPEVVKEAQQRFGTEIAAQAIEKLFAKLAKLLADSGVSRIVVAGGETSGSVVNGLDAKSLIIGPRIAPGVPVVRLPNRPLALALKSGNFGSADFFERALALMEEGA</sequence>
<gene>
    <name evidence="15" type="ORF">HZ995_04475</name>
</gene>
<dbReference type="EC" id="2.7.1.217" evidence="10"/>
<dbReference type="AlphaFoldDB" id="A0A975ERB5"/>
<keyword evidence="2" id="KW-0808">Transferase</keyword>
<keyword evidence="5" id="KW-0067">ATP-binding</keyword>
<dbReference type="Proteomes" id="UP000665026">
    <property type="component" value="Chromosome"/>
</dbReference>
<dbReference type="InterPro" id="IPR010737">
    <property type="entry name" value="4-carb_acid_sugar_kinase_N"/>
</dbReference>
<name>A0A975ERB5_9RHOB</name>
<comment type="similarity">
    <text evidence="1">Belongs to the four-carbon acid sugar kinase family.</text>
</comment>
<protein>
    <recommendedName>
        <fullName evidence="11">3-oxo-tetronate kinase</fullName>
        <ecNumber evidence="10">2.7.1.217</ecNumber>
    </recommendedName>
    <alternativeName>
        <fullName evidence="12">3-dehydrotetronate 4-kinase</fullName>
    </alternativeName>
</protein>
<evidence type="ECO:0000313" key="16">
    <source>
        <dbReference type="Proteomes" id="UP000665026"/>
    </source>
</evidence>
<dbReference type="KEGG" id="cact:HZ995_04475"/>
<evidence type="ECO:0000259" key="14">
    <source>
        <dbReference type="Pfam" id="PF17042"/>
    </source>
</evidence>
<dbReference type="Gene3D" id="3.40.50.10840">
    <property type="entry name" value="Putative sugar-binding, N-terminal domain"/>
    <property type="match status" value="1"/>
</dbReference>
<dbReference type="EMBL" id="CP060010">
    <property type="protein sequence ID" value="QTN36779.1"/>
    <property type="molecule type" value="Genomic_DNA"/>
</dbReference>
<dbReference type="RefSeq" id="WP_209357475.1">
    <property type="nucleotide sequence ID" value="NZ_CP060010.1"/>
</dbReference>
<evidence type="ECO:0000256" key="6">
    <source>
        <dbReference type="ARBA" id="ARBA00023277"/>
    </source>
</evidence>
<dbReference type="Pfam" id="PF07005">
    <property type="entry name" value="SBD_N"/>
    <property type="match status" value="1"/>
</dbReference>
<dbReference type="Pfam" id="PF17042">
    <property type="entry name" value="NBD_C"/>
    <property type="match status" value="1"/>
</dbReference>
<evidence type="ECO:0000256" key="12">
    <source>
        <dbReference type="ARBA" id="ARBA00041377"/>
    </source>
</evidence>
<dbReference type="NCBIfam" id="NF043035">
    <property type="entry name" value="OxoTetrKin"/>
    <property type="match status" value="1"/>
</dbReference>
<feature type="domain" description="Four-carbon acid sugar kinase nucleotide binding" evidence="14">
    <location>
        <begin position="245"/>
        <end position="398"/>
    </location>
</feature>
<organism evidence="15 16">
    <name type="scientific">Cognatishimia activa</name>
    <dbReference type="NCBI Taxonomy" id="1715691"/>
    <lineage>
        <taxon>Bacteria</taxon>
        <taxon>Pseudomonadati</taxon>
        <taxon>Pseudomonadota</taxon>
        <taxon>Alphaproteobacteria</taxon>
        <taxon>Rhodobacterales</taxon>
        <taxon>Paracoccaceae</taxon>
        <taxon>Cognatishimia</taxon>
    </lineage>
</organism>
<evidence type="ECO:0000256" key="9">
    <source>
        <dbReference type="ARBA" id="ARBA00037335"/>
    </source>
</evidence>
<evidence type="ECO:0000256" key="4">
    <source>
        <dbReference type="ARBA" id="ARBA00022777"/>
    </source>
</evidence>
<dbReference type="Gene3D" id="3.40.980.20">
    <property type="entry name" value="Four-carbon acid sugar kinase, nucleotide binding domain"/>
    <property type="match status" value="1"/>
</dbReference>
<reference evidence="15" key="1">
    <citation type="submission" date="2020-07" db="EMBL/GenBank/DDBJ databases">
        <title>Genome sequences of bacteria associated with the marine, planktonic diatom Thalassiosira profunda strain ECT2AJA-044.</title>
        <authorList>
            <person name="Gargas C.B."/>
            <person name="Roberts W.R."/>
            <person name="Alverson A.J."/>
        </authorList>
    </citation>
    <scope>NUCLEOTIDE SEQUENCE</scope>
    <source>
        <strain evidence="15">ECT2AJA-044</strain>
    </source>
</reference>
<evidence type="ECO:0000256" key="11">
    <source>
        <dbReference type="ARBA" id="ARBA00039461"/>
    </source>
</evidence>
<feature type="domain" description="Four-carbon acid sugar kinase N-terminal" evidence="13">
    <location>
        <begin position="3"/>
        <end position="223"/>
    </location>
</feature>
<comment type="function">
    <text evidence="9">Catalyzes the ATP-dependent phosphorylation of 3-oxo-tetronate to 3-oxo-tetronate 4-phosphate.</text>
</comment>
<dbReference type="GO" id="GO:0016301">
    <property type="term" value="F:kinase activity"/>
    <property type="evidence" value="ECO:0007669"/>
    <property type="project" value="UniProtKB-KW"/>
</dbReference>
<dbReference type="SUPFAM" id="SSF142764">
    <property type="entry name" value="YgbK-like"/>
    <property type="match status" value="1"/>
</dbReference>